<sequence length="384" mass="43934">MGFSFVYCVVCGCPFDVPPRDEVFDEEHNWASEDPLEDETKQWLCKIRLLGATSSLEKFTTPPFRMPRNESTTPGLFVSDFADWAFTEGLYFRLGGSAYRALSSAKDTDDVLFPLHDACLTIVQHVLTWCARFFPEGGSPPSLSDVYKALYAQFAFNVQEKKIIAKKRGFYGSTDYMEYGLEFGHGYYGAREFWASEGWEPTKANEWYCDDPINVENLSEFVSTLITEEPFEARHKKNARPDTNFEVSNLKVPLQPSLEYLPREILDLVASFLPTASTLRLRMCSKTLLSRVVLDQQFWRRQLLDGCVAPYNWELRDVHRYSKTPVIPAGKTLGHHDWEGLARKLVCSNQIMRGDESMPSPPWGLRNRCRIWSLASHLVTSLEG</sequence>
<evidence type="ECO:0000313" key="2">
    <source>
        <dbReference type="Proteomes" id="UP001065298"/>
    </source>
</evidence>
<gene>
    <name evidence="1" type="ORF">NCS57_00371800</name>
</gene>
<organism evidence="1 2">
    <name type="scientific">Fusarium keratoplasticum</name>
    <dbReference type="NCBI Taxonomy" id="1328300"/>
    <lineage>
        <taxon>Eukaryota</taxon>
        <taxon>Fungi</taxon>
        <taxon>Dikarya</taxon>
        <taxon>Ascomycota</taxon>
        <taxon>Pezizomycotina</taxon>
        <taxon>Sordariomycetes</taxon>
        <taxon>Hypocreomycetidae</taxon>
        <taxon>Hypocreales</taxon>
        <taxon>Nectriaceae</taxon>
        <taxon>Fusarium</taxon>
        <taxon>Fusarium solani species complex</taxon>
    </lineage>
</organism>
<protein>
    <submittedName>
        <fullName evidence="1">F-box domain-containing protein</fullName>
    </submittedName>
</protein>
<accession>A0ACC0R6N1</accession>
<name>A0ACC0R6N1_9HYPO</name>
<proteinExistence type="predicted"/>
<dbReference type="Proteomes" id="UP001065298">
    <property type="component" value="Chromosome 3"/>
</dbReference>
<keyword evidence="2" id="KW-1185">Reference proteome</keyword>
<comment type="caution">
    <text evidence="1">The sequence shown here is derived from an EMBL/GenBank/DDBJ whole genome shotgun (WGS) entry which is preliminary data.</text>
</comment>
<dbReference type="EMBL" id="CM046505">
    <property type="protein sequence ID" value="KAI8674730.1"/>
    <property type="molecule type" value="Genomic_DNA"/>
</dbReference>
<evidence type="ECO:0000313" key="1">
    <source>
        <dbReference type="EMBL" id="KAI8674730.1"/>
    </source>
</evidence>
<reference evidence="1" key="1">
    <citation type="submission" date="2022-06" db="EMBL/GenBank/DDBJ databases">
        <title>Fusarium solani species complex genomes reveal bases of compartmentalisation and animal pathogenesis.</title>
        <authorList>
            <person name="Tsai I.J."/>
        </authorList>
    </citation>
    <scope>NUCLEOTIDE SEQUENCE</scope>
    <source>
        <strain evidence="1">Fu6.1</strain>
    </source>
</reference>